<accession>A0A964WU08</accession>
<dbReference type="InterPro" id="IPR036881">
    <property type="entry name" value="Glyco_hydro_3_C_sf"/>
</dbReference>
<sequence length="367" mass="37609">AGAARALAREAARRAIVLLSLKRPVLPIGPDAARIAMVGPLADAAPEMLGPWYGAGDGREAVSLVAGLRAALPDASITHEPGVAIDDPDLGGLQAALAAARGADLVLLCLGEAAGMSGEAASRAEPVLPACQRMLAEAVLALGRPVVVLLASGRPLVVPWLVEKADAVLAIWFPGSEAGNAVADILTGRWNPSGRLAVSWPASVGQIPIFYAERPTGRPAGPQHYTSKYLDAPVGPLFPFGHGLSYTRFALANLRAAPHPCAPGVPVSLAVEVANEGGADGWATVFFFVRPLRGAVARPVLALKAMTQLWIRAGATVTATATIGPDDFRVLGSDLTPEWPSGPVEIRAGTSADAADQLVTVVECAGG</sequence>
<dbReference type="SUPFAM" id="SSF52279">
    <property type="entry name" value="Beta-D-glucan exohydrolase, C-terminal domain"/>
    <property type="match status" value="1"/>
</dbReference>
<dbReference type="InterPro" id="IPR002772">
    <property type="entry name" value="Glyco_hydro_3_C"/>
</dbReference>
<evidence type="ECO:0000259" key="3">
    <source>
        <dbReference type="SMART" id="SM01217"/>
    </source>
</evidence>
<comment type="similarity">
    <text evidence="1">Belongs to the glycosyl hydrolase 3 family.</text>
</comment>
<proteinExistence type="inferred from homology"/>
<organism evidence="4 5">
    <name type="scientific">Propylenella binzhouense</name>
    <dbReference type="NCBI Taxonomy" id="2555902"/>
    <lineage>
        <taxon>Bacteria</taxon>
        <taxon>Pseudomonadati</taxon>
        <taxon>Pseudomonadota</taxon>
        <taxon>Alphaproteobacteria</taxon>
        <taxon>Hyphomicrobiales</taxon>
        <taxon>Propylenellaceae</taxon>
        <taxon>Propylenella</taxon>
    </lineage>
</organism>
<dbReference type="InterPro" id="IPR026891">
    <property type="entry name" value="Fn3-like"/>
</dbReference>
<dbReference type="GO" id="GO:0005975">
    <property type="term" value="P:carbohydrate metabolic process"/>
    <property type="evidence" value="ECO:0007669"/>
    <property type="project" value="InterPro"/>
</dbReference>
<name>A0A964WU08_9HYPH</name>
<dbReference type="SMART" id="SM01217">
    <property type="entry name" value="Fn3_like"/>
    <property type="match status" value="1"/>
</dbReference>
<feature type="domain" description="Fibronectin type III-like" evidence="3">
    <location>
        <begin position="283"/>
        <end position="352"/>
    </location>
</feature>
<dbReference type="Gene3D" id="3.40.50.1700">
    <property type="entry name" value="Glycoside hydrolase family 3 C-terminal domain"/>
    <property type="match status" value="1"/>
</dbReference>
<dbReference type="Pfam" id="PF14310">
    <property type="entry name" value="Fn3-like"/>
    <property type="match status" value="1"/>
</dbReference>
<dbReference type="InterPro" id="IPR050288">
    <property type="entry name" value="Cellulose_deg_GH3"/>
</dbReference>
<feature type="non-terminal residue" evidence="4">
    <location>
        <position position="1"/>
    </location>
</feature>
<evidence type="ECO:0000313" key="5">
    <source>
        <dbReference type="Proteomes" id="UP000773614"/>
    </source>
</evidence>
<dbReference type="Gene3D" id="2.60.40.10">
    <property type="entry name" value="Immunoglobulins"/>
    <property type="match status" value="1"/>
</dbReference>
<gene>
    <name evidence="4" type="ORF">E4O86_11670</name>
</gene>
<dbReference type="Pfam" id="PF01915">
    <property type="entry name" value="Glyco_hydro_3_C"/>
    <property type="match status" value="1"/>
</dbReference>
<dbReference type="EMBL" id="SPKJ01000035">
    <property type="protein sequence ID" value="MYZ48365.1"/>
    <property type="molecule type" value="Genomic_DNA"/>
</dbReference>
<dbReference type="RefSeq" id="WP_205520841.1">
    <property type="nucleotide sequence ID" value="NZ_SPKJ01000035.1"/>
</dbReference>
<dbReference type="Proteomes" id="UP000773614">
    <property type="component" value="Unassembled WGS sequence"/>
</dbReference>
<evidence type="ECO:0000256" key="1">
    <source>
        <dbReference type="ARBA" id="ARBA00005336"/>
    </source>
</evidence>
<dbReference type="PANTHER" id="PTHR42715:SF10">
    <property type="entry name" value="BETA-GLUCOSIDASE"/>
    <property type="match status" value="1"/>
</dbReference>
<dbReference type="InterPro" id="IPR013783">
    <property type="entry name" value="Ig-like_fold"/>
</dbReference>
<keyword evidence="5" id="KW-1185">Reference proteome</keyword>
<protein>
    <submittedName>
        <fullName evidence="4">Beta-glucosidase</fullName>
    </submittedName>
</protein>
<evidence type="ECO:0000256" key="2">
    <source>
        <dbReference type="ARBA" id="ARBA00022801"/>
    </source>
</evidence>
<reference evidence="4" key="1">
    <citation type="submission" date="2019-03" db="EMBL/GenBank/DDBJ databases">
        <title>Afifella sp. nov., isolated from activated sludge.</title>
        <authorList>
            <person name="Li Q."/>
            <person name="Liu Y."/>
        </authorList>
    </citation>
    <scope>NUCLEOTIDE SEQUENCE</scope>
    <source>
        <strain evidence="4">L72</strain>
    </source>
</reference>
<dbReference type="PANTHER" id="PTHR42715">
    <property type="entry name" value="BETA-GLUCOSIDASE"/>
    <property type="match status" value="1"/>
</dbReference>
<dbReference type="GO" id="GO:0004553">
    <property type="term" value="F:hydrolase activity, hydrolyzing O-glycosyl compounds"/>
    <property type="evidence" value="ECO:0007669"/>
    <property type="project" value="InterPro"/>
</dbReference>
<keyword evidence="2" id="KW-0378">Hydrolase</keyword>
<dbReference type="AlphaFoldDB" id="A0A964WU08"/>
<comment type="caution">
    <text evidence="4">The sequence shown here is derived from an EMBL/GenBank/DDBJ whole genome shotgun (WGS) entry which is preliminary data.</text>
</comment>
<evidence type="ECO:0000313" key="4">
    <source>
        <dbReference type="EMBL" id="MYZ48365.1"/>
    </source>
</evidence>